<dbReference type="OrthoDB" id="769547at2"/>
<evidence type="ECO:0000256" key="1">
    <source>
        <dbReference type="SAM" id="Phobius"/>
    </source>
</evidence>
<keyword evidence="1" id="KW-0472">Membrane</keyword>
<evidence type="ECO:0000313" key="2">
    <source>
        <dbReference type="EMBL" id="MBB6107586.1"/>
    </source>
</evidence>
<dbReference type="PANTHER" id="PTHR41386:SF1">
    <property type="entry name" value="MEMBRANE PROTEIN"/>
    <property type="match status" value="1"/>
</dbReference>
<name>A0A1N6PGY5_9SPHI</name>
<dbReference type="STRING" id="354630.SAMN05421821_101494"/>
<dbReference type="PANTHER" id="PTHR41386">
    <property type="entry name" value="INTEGRAL MEMBRANE PROTEIN-RELATED"/>
    <property type="match status" value="1"/>
</dbReference>
<dbReference type="EMBL" id="JACHCA010000001">
    <property type="protein sequence ID" value="MBB6126094.1"/>
    <property type="molecule type" value="Genomic_DNA"/>
</dbReference>
<evidence type="ECO:0000313" key="3">
    <source>
        <dbReference type="EMBL" id="MBB6126094.1"/>
    </source>
</evidence>
<dbReference type="InterPro" id="IPR010406">
    <property type="entry name" value="DUF1003"/>
</dbReference>
<dbReference type="AlphaFoldDB" id="A0A1N6PGY5"/>
<keyword evidence="4" id="KW-1185">Reference proteome</keyword>
<protein>
    <submittedName>
        <fullName evidence="2 3">Membrane protein</fullName>
    </submittedName>
</protein>
<gene>
    <name evidence="3" type="ORF">HDF22_000195</name>
    <name evidence="2" type="ORF">HDF23_000316</name>
</gene>
<feature type="transmembrane region" description="Helical" evidence="1">
    <location>
        <begin position="29"/>
        <end position="54"/>
    </location>
</feature>
<evidence type="ECO:0000313" key="5">
    <source>
        <dbReference type="Proteomes" id="UP000548326"/>
    </source>
</evidence>
<reference evidence="4 5" key="1">
    <citation type="submission" date="2020-08" db="EMBL/GenBank/DDBJ databases">
        <title>Genomic Encyclopedia of Type Strains, Phase IV (KMG-V): Genome sequencing to study the core and pangenomes of soil and plant-associated prokaryotes.</title>
        <authorList>
            <person name="Whitman W."/>
        </authorList>
    </citation>
    <scope>NUCLEOTIDE SEQUENCE [LARGE SCALE GENOMIC DNA]</scope>
    <source>
        <strain evidence="2 4">ANJLi2</strain>
        <strain evidence="3 5">MP601</strain>
    </source>
</reference>
<feature type="transmembrane region" description="Helical" evidence="1">
    <location>
        <begin position="74"/>
        <end position="92"/>
    </location>
</feature>
<keyword evidence="1" id="KW-1133">Transmembrane helix</keyword>
<proteinExistence type="predicted"/>
<evidence type="ECO:0000313" key="4">
    <source>
        <dbReference type="Proteomes" id="UP000541583"/>
    </source>
</evidence>
<organism evidence="3 5">
    <name type="scientific">Mucilaginibacter lappiensis</name>
    <dbReference type="NCBI Taxonomy" id="354630"/>
    <lineage>
        <taxon>Bacteria</taxon>
        <taxon>Pseudomonadati</taxon>
        <taxon>Bacteroidota</taxon>
        <taxon>Sphingobacteriia</taxon>
        <taxon>Sphingobacteriales</taxon>
        <taxon>Sphingobacteriaceae</taxon>
        <taxon>Mucilaginibacter</taxon>
    </lineage>
</organism>
<dbReference type="EMBL" id="JACHCB010000001">
    <property type="protein sequence ID" value="MBB6107586.1"/>
    <property type="molecule type" value="Genomic_DNA"/>
</dbReference>
<comment type="caution">
    <text evidence="3">The sequence shown here is derived from an EMBL/GenBank/DDBJ whole genome shotgun (WGS) entry which is preliminary data.</text>
</comment>
<dbReference type="Pfam" id="PF06210">
    <property type="entry name" value="DUF1003"/>
    <property type="match status" value="1"/>
</dbReference>
<accession>A0A1N6PGY5</accession>
<sequence length="174" mass="19796">MANEPINADSGDLQLQSSLNFTKTRTDKLAVFIINALGSMIFLMVCILIFGIWICWNVKLIPGLKPFDPFPFSTLEMAVSIFAIILSISVLINQNRQGRIEKIRQQVEFEVNVRAESEITKVLHMLHEIHQKLGLNSIEDLDLEKMKEQTDINKIHQSIDEKQNNADSTTSNNQ</sequence>
<dbReference type="Proteomes" id="UP000541583">
    <property type="component" value="Unassembled WGS sequence"/>
</dbReference>
<keyword evidence="1" id="KW-0812">Transmembrane</keyword>
<dbReference type="Proteomes" id="UP000548326">
    <property type="component" value="Unassembled WGS sequence"/>
</dbReference>
<dbReference type="RefSeq" id="WP_076370020.1">
    <property type="nucleotide sequence ID" value="NZ_FTMG01000001.1"/>
</dbReference>